<dbReference type="Proteomes" id="UP000232323">
    <property type="component" value="Unassembled WGS sequence"/>
</dbReference>
<protein>
    <submittedName>
        <fullName evidence="1">Uncharacterized protein</fullName>
    </submittedName>
</protein>
<evidence type="ECO:0000313" key="2">
    <source>
        <dbReference type="Proteomes" id="UP000232323"/>
    </source>
</evidence>
<gene>
    <name evidence="1" type="ORF">CEUSTIGMA_g9247.t1</name>
</gene>
<proteinExistence type="predicted"/>
<name>A0A250XFY5_9CHLO</name>
<dbReference type="EMBL" id="BEGY01000071">
    <property type="protein sequence ID" value="GAX81819.1"/>
    <property type="molecule type" value="Genomic_DNA"/>
</dbReference>
<dbReference type="AlphaFoldDB" id="A0A250XFY5"/>
<evidence type="ECO:0000313" key="1">
    <source>
        <dbReference type="EMBL" id="GAX81819.1"/>
    </source>
</evidence>
<reference evidence="1 2" key="1">
    <citation type="submission" date="2017-08" db="EMBL/GenBank/DDBJ databases">
        <title>Acidophilic green algal genome provides insights into adaptation to an acidic environment.</title>
        <authorList>
            <person name="Hirooka S."/>
            <person name="Hirose Y."/>
            <person name="Kanesaki Y."/>
            <person name="Higuchi S."/>
            <person name="Fujiwara T."/>
            <person name="Onuma R."/>
            <person name="Era A."/>
            <person name="Ohbayashi R."/>
            <person name="Uzuka A."/>
            <person name="Nozaki H."/>
            <person name="Yoshikawa H."/>
            <person name="Miyagishima S.Y."/>
        </authorList>
    </citation>
    <scope>NUCLEOTIDE SEQUENCE [LARGE SCALE GENOMIC DNA]</scope>
    <source>
        <strain evidence="1 2">NIES-2499</strain>
    </source>
</reference>
<dbReference type="Pfam" id="PF13911">
    <property type="entry name" value="AhpC-TSA_2"/>
    <property type="match status" value="1"/>
</dbReference>
<comment type="caution">
    <text evidence="1">The sequence shown here is derived from an EMBL/GenBank/DDBJ whole genome shotgun (WGS) entry which is preliminary data.</text>
</comment>
<dbReference type="OrthoDB" id="40334at2759"/>
<accession>A0A250XFY5</accession>
<dbReference type="PANTHER" id="PTHR28630:SF3">
    <property type="entry name" value="PEROXIREDOXIN-LIKE 2C"/>
    <property type="match status" value="1"/>
</dbReference>
<keyword evidence="2" id="KW-1185">Reference proteome</keyword>
<sequence length="288" mass="31345">MNSFSNLNYSSHSARNISLTRLKNTKASKRTTVSVQAGLEYNQLKGISVVKANTNERVELLSLWQAEPGTKVAIPFLTHFADLSSWEYAQKLVKVLPTLEDSGVKVFVVGIGSAANAQEFSRALKFPSDRLYADPEATAYKALGFSPGFAPGLEISPYAKLITMCAGIGSPGTLQEVFRGYLGDKSSKPVFEGPTPFDVLGTGYQRPMELATLRLFNMVAILPKWGELSPPDQSLVVQQGGTVVLDGTETIFRHDDSGILKYTDIDALLRSSLKAEEVMSEPAYLVDV</sequence>
<dbReference type="InterPro" id="IPR032801">
    <property type="entry name" value="PXL2A/B/C"/>
</dbReference>
<dbReference type="PANTHER" id="PTHR28630">
    <property type="match status" value="1"/>
</dbReference>
<organism evidence="1 2">
    <name type="scientific">Chlamydomonas eustigma</name>
    <dbReference type="NCBI Taxonomy" id="1157962"/>
    <lineage>
        <taxon>Eukaryota</taxon>
        <taxon>Viridiplantae</taxon>
        <taxon>Chlorophyta</taxon>
        <taxon>core chlorophytes</taxon>
        <taxon>Chlorophyceae</taxon>
        <taxon>CS clade</taxon>
        <taxon>Chlamydomonadales</taxon>
        <taxon>Chlamydomonadaceae</taxon>
        <taxon>Chlamydomonas</taxon>
    </lineage>
</organism>